<dbReference type="InterPro" id="IPR023614">
    <property type="entry name" value="Porin_dom_sf"/>
</dbReference>
<sequence>MRLTLEAQESASEKTLASFARIGAEYKTRNKFAGVTIDAVNGPTLQATIGGRKGLLGFGILGAYDVGLDHSDRLGKFTTLDMAMSYTHEDLMTLLQVNDGGRMMQLDLTQIVSPKFIMCSRYVFDRRKEKRVLRLLGKYALNKTESLSSSIGSDGIFIGAFEWRTSKHLKTRVSAQMDLRHCDSDLHHLGVSIEIS</sequence>
<reference evidence="1 3" key="1">
    <citation type="submission" date="2021-11" db="EMBL/GenBank/DDBJ databases">
        <authorList>
            <person name="Islam A."/>
            <person name="Islam S."/>
            <person name="Flora M.S."/>
            <person name="Rahman M."/>
            <person name="Ziaur R.M."/>
            <person name="Epstein J.H."/>
            <person name="Hassan M."/>
            <person name="Klassen M."/>
            <person name="Woodard K."/>
            <person name="Webb A."/>
            <person name="Webby R.J."/>
            <person name="El Zowalaty M.E."/>
        </authorList>
    </citation>
    <scope>NUCLEOTIDE SEQUENCE</scope>
    <source>
        <strain evidence="2">Pbs1</strain>
        <strain evidence="1">Pbs3</strain>
    </source>
</reference>
<organism evidence="1 4">
    <name type="scientific">Peronospora belbahrii</name>
    <dbReference type="NCBI Taxonomy" id="622444"/>
    <lineage>
        <taxon>Eukaryota</taxon>
        <taxon>Sar</taxon>
        <taxon>Stramenopiles</taxon>
        <taxon>Oomycota</taxon>
        <taxon>Peronosporomycetes</taxon>
        <taxon>Peronosporales</taxon>
        <taxon>Peronosporaceae</taxon>
        <taxon>Peronospora</taxon>
    </lineage>
</organism>
<dbReference type="Proteomes" id="UP001160483">
    <property type="component" value="Unassembled WGS sequence"/>
</dbReference>
<comment type="caution">
    <text evidence="1">The sequence shown here is derived from an EMBL/GenBank/DDBJ whole genome shotgun (WGS) entry which is preliminary data.</text>
</comment>
<dbReference type="GO" id="GO:0055085">
    <property type="term" value="P:transmembrane transport"/>
    <property type="evidence" value="ECO:0007669"/>
    <property type="project" value="InterPro"/>
</dbReference>
<evidence type="ECO:0000313" key="3">
    <source>
        <dbReference type="Proteomes" id="UP001158986"/>
    </source>
</evidence>
<dbReference type="InterPro" id="IPR027246">
    <property type="entry name" value="Porin_Euk/Tom40"/>
</dbReference>
<evidence type="ECO:0000313" key="1">
    <source>
        <dbReference type="EMBL" id="CAH0479291.1"/>
    </source>
</evidence>
<dbReference type="Proteomes" id="UP001158986">
    <property type="component" value="Unassembled WGS sequence"/>
</dbReference>
<dbReference type="Pfam" id="PF01459">
    <property type="entry name" value="Porin_3"/>
    <property type="match status" value="1"/>
</dbReference>
<accession>A0AAU9LGY3</accession>
<gene>
    <name evidence="2" type="ORF">PBS001_LOCUS7638</name>
    <name evidence="1" type="ORF">PBS003_LOCUS5940</name>
</gene>
<dbReference type="EMBL" id="CAKKTJ010000298">
    <property type="protein sequence ID" value="CAH0479291.1"/>
    <property type="molecule type" value="Genomic_DNA"/>
</dbReference>
<dbReference type="EMBL" id="CAKLCB010000375">
    <property type="protein sequence ID" value="CAH0521178.1"/>
    <property type="molecule type" value="Genomic_DNA"/>
</dbReference>
<dbReference type="AlphaFoldDB" id="A0AAU9LGY3"/>
<dbReference type="GO" id="GO:0005741">
    <property type="term" value="C:mitochondrial outer membrane"/>
    <property type="evidence" value="ECO:0007669"/>
    <property type="project" value="InterPro"/>
</dbReference>
<protein>
    <submittedName>
        <fullName evidence="1">Uncharacterized protein</fullName>
    </submittedName>
</protein>
<evidence type="ECO:0000313" key="2">
    <source>
        <dbReference type="EMBL" id="CAH0521178.1"/>
    </source>
</evidence>
<keyword evidence="3" id="KW-1185">Reference proteome</keyword>
<evidence type="ECO:0000313" key="4">
    <source>
        <dbReference type="Proteomes" id="UP001160483"/>
    </source>
</evidence>
<proteinExistence type="predicted"/>
<name>A0AAU9LGY3_9STRA</name>
<dbReference type="Gene3D" id="2.40.160.10">
    <property type="entry name" value="Porin"/>
    <property type="match status" value="1"/>
</dbReference>